<name>A0ABZ0AW56_9BURK</name>
<dbReference type="InterPro" id="IPR026968">
    <property type="entry name" value="PcaD/CatD"/>
</dbReference>
<reference evidence="2 3" key="1">
    <citation type="submission" date="2023-08" db="EMBL/GenBank/DDBJ databases">
        <title>Rhodoferax potami sp. nov. and Rhodoferax mekongensis sp. nov., isolated from the Mekong River in Thailand.</title>
        <authorList>
            <person name="Kitikhun S."/>
            <person name="Charoenyingcharoen P."/>
            <person name="Siriarchawattana P."/>
            <person name="Likhitrattanapisal S."/>
            <person name="Nilsakha T."/>
            <person name="Chanpet A."/>
            <person name="Rattanawaree P."/>
            <person name="Ingsriswang S."/>
        </authorList>
    </citation>
    <scope>NUCLEOTIDE SEQUENCE [LARGE SCALE GENOMIC DNA]</scope>
    <source>
        <strain evidence="2 3">TBRC 17307</strain>
    </source>
</reference>
<dbReference type="SUPFAM" id="SSF53474">
    <property type="entry name" value="alpha/beta-Hydrolases"/>
    <property type="match status" value="1"/>
</dbReference>
<sequence length="268" mass="28948">MEQQLNTARGDFRIALSGEASLPALLLSNSLGTTLEMWKPQVDELSKNFHVIRYDTRGHGGSPITAGPYEFKDLGEDVLAIMDALEVDRGMFCGLSMGGHTGLWLAIHAAERFQAIAVCNSAARIGTVDGWRERAAYLRQGGVSGMHDLAKSAPSRWFTDQFIAGSPDIVKQMQQGLENVSPEGYAACCDALATSDLRGDLPAINTPMLFLAGLSDPVTTLLDAQQMQCLVSTSQLKTIAASHLSNIEAPHEFTNIVSSFLSQQKFSN</sequence>
<organism evidence="2 3">
    <name type="scientific">Rhodoferax mekongensis</name>
    <dbReference type="NCBI Taxonomy" id="3068341"/>
    <lineage>
        <taxon>Bacteria</taxon>
        <taxon>Pseudomonadati</taxon>
        <taxon>Pseudomonadota</taxon>
        <taxon>Betaproteobacteria</taxon>
        <taxon>Burkholderiales</taxon>
        <taxon>Comamonadaceae</taxon>
        <taxon>Rhodoferax</taxon>
    </lineage>
</organism>
<gene>
    <name evidence="2" type="primary">pcaD</name>
    <name evidence="2" type="ORF">RAN89_10515</name>
</gene>
<protein>
    <submittedName>
        <fullName evidence="2">3-oxoadipate enol-lactonase</fullName>
        <ecNumber evidence="2">3.1.1.24</ecNumber>
    </submittedName>
</protein>
<dbReference type="NCBIfam" id="TIGR02427">
    <property type="entry name" value="protocat_pcaD"/>
    <property type="match status" value="1"/>
</dbReference>
<dbReference type="EMBL" id="CP132507">
    <property type="protein sequence ID" value="WNO03363.1"/>
    <property type="molecule type" value="Genomic_DNA"/>
</dbReference>
<evidence type="ECO:0000313" key="3">
    <source>
        <dbReference type="Proteomes" id="UP001302257"/>
    </source>
</evidence>
<dbReference type="GO" id="GO:0047570">
    <property type="term" value="F:3-oxoadipate enol-lactonase activity"/>
    <property type="evidence" value="ECO:0007669"/>
    <property type="project" value="UniProtKB-EC"/>
</dbReference>
<evidence type="ECO:0000313" key="2">
    <source>
        <dbReference type="EMBL" id="WNO03363.1"/>
    </source>
</evidence>
<dbReference type="Proteomes" id="UP001302257">
    <property type="component" value="Chromosome"/>
</dbReference>
<feature type="domain" description="AB hydrolase-1" evidence="1">
    <location>
        <begin position="23"/>
        <end position="249"/>
    </location>
</feature>
<accession>A0ABZ0AW56</accession>
<dbReference type="InterPro" id="IPR000073">
    <property type="entry name" value="AB_hydrolase_1"/>
</dbReference>
<proteinExistence type="predicted"/>
<dbReference type="Gene3D" id="3.40.50.1820">
    <property type="entry name" value="alpha/beta hydrolase"/>
    <property type="match status" value="1"/>
</dbReference>
<keyword evidence="2" id="KW-0378">Hydrolase</keyword>
<dbReference type="RefSeq" id="WP_313866268.1">
    <property type="nucleotide sequence ID" value="NZ_CP132507.1"/>
</dbReference>
<dbReference type="EC" id="3.1.1.24" evidence="2"/>
<dbReference type="InterPro" id="IPR050266">
    <property type="entry name" value="AB_hydrolase_sf"/>
</dbReference>
<keyword evidence="3" id="KW-1185">Reference proteome</keyword>
<dbReference type="InterPro" id="IPR029058">
    <property type="entry name" value="AB_hydrolase_fold"/>
</dbReference>
<evidence type="ECO:0000259" key="1">
    <source>
        <dbReference type="Pfam" id="PF00561"/>
    </source>
</evidence>
<dbReference type="Pfam" id="PF00561">
    <property type="entry name" value="Abhydrolase_1"/>
    <property type="match status" value="1"/>
</dbReference>
<dbReference type="PANTHER" id="PTHR43798">
    <property type="entry name" value="MONOACYLGLYCEROL LIPASE"/>
    <property type="match status" value="1"/>
</dbReference>